<evidence type="ECO:0000313" key="5">
    <source>
        <dbReference type="RefSeq" id="XP_020846476.1"/>
    </source>
</evidence>
<keyword evidence="2" id="KW-0812">Transmembrane</keyword>
<evidence type="ECO:0000256" key="1">
    <source>
        <dbReference type="SAM" id="MobiDB-lite"/>
    </source>
</evidence>
<organism evidence="3 5">
    <name type="scientific">Phascolarctos cinereus</name>
    <name type="common">Koala</name>
    <dbReference type="NCBI Taxonomy" id="38626"/>
    <lineage>
        <taxon>Eukaryota</taxon>
        <taxon>Metazoa</taxon>
        <taxon>Chordata</taxon>
        <taxon>Craniata</taxon>
        <taxon>Vertebrata</taxon>
        <taxon>Euteleostomi</taxon>
        <taxon>Mammalia</taxon>
        <taxon>Metatheria</taxon>
        <taxon>Diprotodontia</taxon>
        <taxon>Phascolarctidae</taxon>
        <taxon>Phascolarctos</taxon>
    </lineage>
</organism>
<accession>A0A6P5KQ60</accession>
<feature type="compositionally biased region" description="Basic and acidic residues" evidence="1">
    <location>
        <begin position="210"/>
        <end position="222"/>
    </location>
</feature>
<dbReference type="GeneID" id="110211474"/>
<evidence type="ECO:0000256" key="2">
    <source>
        <dbReference type="SAM" id="Phobius"/>
    </source>
</evidence>
<keyword evidence="2" id="KW-0472">Membrane</keyword>
<evidence type="ECO:0000313" key="3">
    <source>
        <dbReference type="Proteomes" id="UP000515140"/>
    </source>
</evidence>
<evidence type="ECO:0000313" key="4">
    <source>
        <dbReference type="RefSeq" id="XP_020846475.1"/>
    </source>
</evidence>
<dbReference type="Pfam" id="PF14927">
    <property type="entry name" value="Neurensin"/>
    <property type="match status" value="1"/>
</dbReference>
<feature type="transmembrane region" description="Helical" evidence="2">
    <location>
        <begin position="66"/>
        <end position="87"/>
    </location>
</feature>
<protein>
    <submittedName>
        <fullName evidence="4 5">Neurensin-2</fullName>
    </submittedName>
</protein>
<dbReference type="AlphaFoldDB" id="A0A6P5KQ60"/>
<sequence length="293" mass="31634">MMPARERPCACGRGPHEDHGKWNGVRSYLHLFYEDCGGAAHPEEVEDPTPNNQDTCDWSSSFWKGVVSLSLLLLLLGAAALTTGYAVPPKLEGIGAGEFLVLDQRAAQYNKALGTCRLAGSALCAVAAILLSTCMLLVLLTRLKPEPKAEPVDREDEEAQQRAPILCQRPQSCLEPGSHELTLPLKNCVILEEEPEDQAEEETFLSQRESVAEVENRPRSPDSHSSAISNELAPRGGELGFLDGDLSVSLEEIDVSMLCPPKPASQVSPSWVQQQEVSFLPSPPGGNLCPGLA</sequence>
<dbReference type="GO" id="GO:0043005">
    <property type="term" value="C:neuron projection"/>
    <property type="evidence" value="ECO:0007669"/>
    <property type="project" value="TreeGrafter"/>
</dbReference>
<dbReference type="RefSeq" id="XP_020846476.1">
    <property type="nucleotide sequence ID" value="XM_020990817.1"/>
</dbReference>
<dbReference type="RefSeq" id="XP_020846475.1">
    <property type="nucleotide sequence ID" value="XM_020990816.1"/>
</dbReference>
<gene>
    <name evidence="4 5" type="primary">NRSN2</name>
</gene>
<dbReference type="InterPro" id="IPR024883">
    <property type="entry name" value="Neurensin"/>
</dbReference>
<dbReference type="GO" id="GO:0030133">
    <property type="term" value="C:transport vesicle"/>
    <property type="evidence" value="ECO:0007669"/>
    <property type="project" value="InterPro"/>
</dbReference>
<dbReference type="GO" id="GO:0007399">
    <property type="term" value="P:nervous system development"/>
    <property type="evidence" value="ECO:0007669"/>
    <property type="project" value="TreeGrafter"/>
</dbReference>
<name>A0A6P5KQ60_PHACI</name>
<dbReference type="PANTHER" id="PTHR14796:SF5">
    <property type="entry name" value="NEURENSIN-2"/>
    <property type="match status" value="1"/>
</dbReference>
<feature type="region of interest" description="Disordered" evidence="1">
    <location>
        <begin position="197"/>
        <end position="235"/>
    </location>
</feature>
<reference evidence="4 5" key="1">
    <citation type="submission" date="2025-04" db="UniProtKB">
        <authorList>
            <consortium name="RefSeq"/>
        </authorList>
    </citation>
    <scope>IDENTIFICATION</scope>
    <source>
        <tissue evidence="4 5">Spleen</tissue>
    </source>
</reference>
<proteinExistence type="predicted"/>
<dbReference type="CTD" id="80023"/>
<feature type="compositionally biased region" description="Polar residues" evidence="1">
    <location>
        <begin position="265"/>
        <end position="277"/>
    </location>
</feature>
<feature type="region of interest" description="Disordered" evidence="1">
    <location>
        <begin position="264"/>
        <end position="293"/>
    </location>
</feature>
<keyword evidence="3" id="KW-1185">Reference proteome</keyword>
<feature type="transmembrane region" description="Helical" evidence="2">
    <location>
        <begin position="118"/>
        <end position="140"/>
    </location>
</feature>
<dbReference type="Proteomes" id="UP000515140">
    <property type="component" value="Unplaced"/>
</dbReference>
<dbReference type="GO" id="GO:0043025">
    <property type="term" value="C:neuronal cell body"/>
    <property type="evidence" value="ECO:0007669"/>
    <property type="project" value="TreeGrafter"/>
</dbReference>
<dbReference type="KEGG" id="pcw:110211474"/>
<dbReference type="PANTHER" id="PTHR14796">
    <property type="entry name" value="NEURENSIN 1-RELATED"/>
    <property type="match status" value="1"/>
</dbReference>
<dbReference type="GeneTree" id="ENSGT00530000063877"/>
<keyword evidence="2" id="KW-1133">Transmembrane helix</keyword>